<dbReference type="GeneID" id="64692682"/>
<feature type="non-terminal residue" evidence="1">
    <location>
        <position position="123"/>
    </location>
</feature>
<feature type="non-terminal residue" evidence="1">
    <location>
        <position position="1"/>
    </location>
</feature>
<dbReference type="InterPro" id="IPR041078">
    <property type="entry name" value="Plavaka"/>
</dbReference>
<comment type="caution">
    <text evidence="1">The sequence shown here is derived from an EMBL/GenBank/DDBJ whole genome shotgun (WGS) entry which is preliminary data.</text>
</comment>
<dbReference type="OrthoDB" id="3232986at2759"/>
<keyword evidence="2" id="KW-1185">Reference proteome</keyword>
<protein>
    <submittedName>
        <fullName evidence="1">Uncharacterized protein</fullName>
    </submittedName>
</protein>
<name>A0A9P7ERG6_9AGAM</name>
<accession>A0A9P7ERG6</accession>
<dbReference type="AlphaFoldDB" id="A0A9P7ERG6"/>
<organism evidence="1 2">
    <name type="scientific">Suillus discolor</name>
    <dbReference type="NCBI Taxonomy" id="1912936"/>
    <lineage>
        <taxon>Eukaryota</taxon>
        <taxon>Fungi</taxon>
        <taxon>Dikarya</taxon>
        <taxon>Basidiomycota</taxon>
        <taxon>Agaricomycotina</taxon>
        <taxon>Agaricomycetes</taxon>
        <taxon>Agaricomycetidae</taxon>
        <taxon>Boletales</taxon>
        <taxon>Suillineae</taxon>
        <taxon>Suillaceae</taxon>
        <taxon>Suillus</taxon>
    </lineage>
</organism>
<dbReference type="EMBL" id="JABBWM010000510">
    <property type="protein sequence ID" value="KAG2080576.1"/>
    <property type="molecule type" value="Genomic_DNA"/>
</dbReference>
<dbReference type="Proteomes" id="UP000823399">
    <property type="component" value="Unassembled WGS sequence"/>
</dbReference>
<gene>
    <name evidence="1" type="ORF">F5147DRAFT_552121</name>
</gene>
<evidence type="ECO:0000313" key="1">
    <source>
        <dbReference type="EMBL" id="KAG2080576.1"/>
    </source>
</evidence>
<proteinExistence type="predicted"/>
<reference evidence="1" key="1">
    <citation type="journal article" date="2020" name="New Phytol.">
        <title>Comparative genomics reveals dynamic genome evolution in host specialist ectomycorrhizal fungi.</title>
        <authorList>
            <person name="Lofgren L.A."/>
            <person name="Nguyen N.H."/>
            <person name="Vilgalys R."/>
            <person name="Ruytinx J."/>
            <person name="Liao H.L."/>
            <person name="Branco S."/>
            <person name="Kuo A."/>
            <person name="LaButti K."/>
            <person name="Lipzen A."/>
            <person name="Andreopoulos W."/>
            <person name="Pangilinan J."/>
            <person name="Riley R."/>
            <person name="Hundley H."/>
            <person name="Na H."/>
            <person name="Barry K."/>
            <person name="Grigoriev I.V."/>
            <person name="Stajich J.E."/>
            <person name="Kennedy P.G."/>
        </authorList>
    </citation>
    <scope>NUCLEOTIDE SEQUENCE</scope>
    <source>
        <strain evidence="1">FC423</strain>
    </source>
</reference>
<dbReference type="Pfam" id="PF18759">
    <property type="entry name" value="Plavaka"/>
    <property type="match status" value="1"/>
</dbReference>
<sequence>EMLPSGPHWKSQIIPTAHPTKSPIILYWCDPLECITSIFNHLLFHDHMDFTPRKVYTTVERLCHIYTEWMTGNDAWDMQSAIPSGTTLLGTILLSDKTNITALTGDHVAHPLLISLANIHMNM</sequence>
<dbReference type="RefSeq" id="XP_041284152.1">
    <property type="nucleotide sequence ID" value="XM_041430423.1"/>
</dbReference>
<evidence type="ECO:0000313" key="2">
    <source>
        <dbReference type="Proteomes" id="UP000823399"/>
    </source>
</evidence>